<keyword evidence="3" id="KW-1185">Reference proteome</keyword>
<keyword evidence="1" id="KW-0812">Transmembrane</keyword>
<gene>
    <name evidence="2" type="ORF">F7D14_21125</name>
</gene>
<protein>
    <submittedName>
        <fullName evidence="2">Uncharacterized protein</fullName>
    </submittedName>
</protein>
<dbReference type="KEGG" id="mpar:F7D14_21125"/>
<dbReference type="Proteomes" id="UP000422569">
    <property type="component" value="Plasmid unnamed2"/>
</dbReference>
<keyword evidence="1" id="KW-1133">Transmembrane helix</keyword>
<name>A0A6B8M512_9HYPH</name>
<evidence type="ECO:0000313" key="3">
    <source>
        <dbReference type="Proteomes" id="UP000422569"/>
    </source>
</evidence>
<evidence type="ECO:0000256" key="1">
    <source>
        <dbReference type="SAM" id="Phobius"/>
    </source>
</evidence>
<geneLocation type="plasmid" evidence="2">
    <name>unnamed2</name>
</geneLocation>
<sequence length="112" mass="12324">MTDDPGVHSHRLAWRYGLALVAIIFVTLLPLLFLFAASFIANVNGCALDEGNPHPCLVLGSDVGQTLYNMAVGGWLTIFTLPIGAGLFLLWLLVLVVQSWRRCKRLPFDRTG</sequence>
<proteinExistence type="predicted"/>
<organism evidence="2 3">
    <name type="scientific">Methylocystis parvus</name>
    <dbReference type="NCBI Taxonomy" id="134"/>
    <lineage>
        <taxon>Bacteria</taxon>
        <taxon>Pseudomonadati</taxon>
        <taxon>Pseudomonadota</taxon>
        <taxon>Alphaproteobacteria</taxon>
        <taxon>Hyphomicrobiales</taxon>
        <taxon>Methylocystaceae</taxon>
        <taxon>Methylocystis</taxon>
    </lineage>
</organism>
<accession>A0A6B8M512</accession>
<dbReference type="RefSeq" id="WP_016921345.1">
    <property type="nucleotide sequence ID" value="NZ_CP044333.1"/>
</dbReference>
<keyword evidence="2" id="KW-0614">Plasmid</keyword>
<dbReference type="GeneID" id="42570971"/>
<evidence type="ECO:0000313" key="2">
    <source>
        <dbReference type="EMBL" id="QGN00088.1"/>
    </source>
</evidence>
<reference evidence="2 3" key="1">
    <citation type="submission" date="2019-09" db="EMBL/GenBank/DDBJ databases">
        <title>Isolation and complete genome sequencing of Methylocystis species.</title>
        <authorList>
            <person name="Rumah B.L."/>
            <person name="Stead C.E."/>
            <person name="Stevens B.C."/>
            <person name="Minton N.P."/>
            <person name="Grosse-Honebrink A."/>
            <person name="Zhang Y."/>
        </authorList>
    </citation>
    <scope>NUCLEOTIDE SEQUENCE [LARGE SCALE GENOMIC DNA]</scope>
    <source>
        <strain evidence="2 3">BRCS2</strain>
        <plasmid evidence="2 3">unnamed2</plasmid>
    </source>
</reference>
<feature type="transmembrane region" description="Helical" evidence="1">
    <location>
        <begin position="75"/>
        <end position="97"/>
    </location>
</feature>
<keyword evidence="1" id="KW-0472">Membrane</keyword>
<dbReference type="EMBL" id="CP044333">
    <property type="protein sequence ID" value="QGN00088.1"/>
    <property type="molecule type" value="Genomic_DNA"/>
</dbReference>
<feature type="transmembrane region" description="Helical" evidence="1">
    <location>
        <begin position="12"/>
        <end position="41"/>
    </location>
</feature>
<dbReference type="AlphaFoldDB" id="A0A6B8M512"/>